<dbReference type="GeneID" id="35597066"/>
<gene>
    <name evidence="2" type="ORF">RCC_01839</name>
</gene>
<feature type="chain" id="PRO_5013568647" evidence="1">
    <location>
        <begin position="20"/>
        <end position="168"/>
    </location>
</feature>
<proteinExistence type="predicted"/>
<accession>A0A2D3V3B8</accession>
<dbReference type="EMBL" id="FJUY01000002">
    <property type="protein sequence ID" value="CZT15999.1"/>
    <property type="molecule type" value="Genomic_DNA"/>
</dbReference>
<dbReference type="RefSeq" id="XP_023622892.1">
    <property type="nucleotide sequence ID" value="XM_023767124.1"/>
</dbReference>
<sequence>MLSNTILMATAAFLGLTAAQSNIVTTYNCDTYKNACAADVAAGKTAQVVCDKGYDACLACITLEHSCRVGAADSYPSQLRCTSSAEACYEMAVSPGQTQGYYGCKEAFASCNAGPLANRSLCASQDGACKSCQKKENECRSAPHANQSYCSSQAGSCFVNAVTSNGSL</sequence>
<evidence type="ECO:0000313" key="3">
    <source>
        <dbReference type="Proteomes" id="UP000225277"/>
    </source>
</evidence>
<keyword evidence="3" id="KW-1185">Reference proteome</keyword>
<name>A0A2D3V3B8_9PEZI</name>
<keyword evidence="1" id="KW-0732">Signal</keyword>
<evidence type="ECO:0000256" key="1">
    <source>
        <dbReference type="SAM" id="SignalP"/>
    </source>
</evidence>
<evidence type="ECO:0000313" key="2">
    <source>
        <dbReference type="EMBL" id="CZT15999.1"/>
    </source>
</evidence>
<organism evidence="2 3">
    <name type="scientific">Ramularia collo-cygni</name>
    <dbReference type="NCBI Taxonomy" id="112498"/>
    <lineage>
        <taxon>Eukaryota</taxon>
        <taxon>Fungi</taxon>
        <taxon>Dikarya</taxon>
        <taxon>Ascomycota</taxon>
        <taxon>Pezizomycotina</taxon>
        <taxon>Dothideomycetes</taxon>
        <taxon>Dothideomycetidae</taxon>
        <taxon>Mycosphaerellales</taxon>
        <taxon>Mycosphaerellaceae</taxon>
        <taxon>Ramularia</taxon>
    </lineage>
</organism>
<dbReference type="AlphaFoldDB" id="A0A2D3V3B8"/>
<feature type="signal peptide" evidence="1">
    <location>
        <begin position="1"/>
        <end position="19"/>
    </location>
</feature>
<protein>
    <submittedName>
        <fullName evidence="2">Uncharacterized protein</fullName>
    </submittedName>
</protein>
<dbReference type="OrthoDB" id="3836772at2759"/>
<dbReference type="Proteomes" id="UP000225277">
    <property type="component" value="Unassembled WGS sequence"/>
</dbReference>
<reference evidence="2 3" key="1">
    <citation type="submission" date="2016-03" db="EMBL/GenBank/DDBJ databases">
        <authorList>
            <person name="Ploux O."/>
        </authorList>
    </citation>
    <scope>NUCLEOTIDE SEQUENCE [LARGE SCALE GENOMIC DNA]</scope>
    <source>
        <strain evidence="2 3">URUG2</strain>
    </source>
</reference>